<feature type="transmembrane region" description="Helical" evidence="7">
    <location>
        <begin position="401"/>
        <end position="418"/>
    </location>
</feature>
<feature type="transmembrane region" description="Helical" evidence="7">
    <location>
        <begin position="211"/>
        <end position="230"/>
    </location>
</feature>
<evidence type="ECO:0000256" key="4">
    <source>
        <dbReference type="ARBA" id="ARBA00022989"/>
    </source>
</evidence>
<dbReference type="NCBIfam" id="TIGR00797">
    <property type="entry name" value="matE"/>
    <property type="match status" value="1"/>
</dbReference>
<feature type="transmembrane region" description="Helical" evidence="7">
    <location>
        <begin position="144"/>
        <end position="162"/>
    </location>
</feature>
<dbReference type="CDD" id="cd13132">
    <property type="entry name" value="MATE_eukaryotic"/>
    <property type="match status" value="1"/>
</dbReference>
<dbReference type="OrthoDB" id="2126698at2759"/>
<organism evidence="8 9">
    <name type="scientific">Ganoderma sinense ZZ0214-1</name>
    <dbReference type="NCBI Taxonomy" id="1077348"/>
    <lineage>
        <taxon>Eukaryota</taxon>
        <taxon>Fungi</taxon>
        <taxon>Dikarya</taxon>
        <taxon>Basidiomycota</taxon>
        <taxon>Agaricomycotina</taxon>
        <taxon>Agaricomycetes</taxon>
        <taxon>Polyporales</taxon>
        <taxon>Polyporaceae</taxon>
        <taxon>Ganoderma</taxon>
    </lineage>
</organism>
<dbReference type="Proteomes" id="UP000230002">
    <property type="component" value="Unassembled WGS sequence"/>
</dbReference>
<feature type="region of interest" description="Disordered" evidence="6">
    <location>
        <begin position="1"/>
        <end position="48"/>
    </location>
</feature>
<evidence type="ECO:0000256" key="5">
    <source>
        <dbReference type="ARBA" id="ARBA00023136"/>
    </source>
</evidence>
<evidence type="ECO:0000256" key="2">
    <source>
        <dbReference type="ARBA" id="ARBA00010199"/>
    </source>
</evidence>
<evidence type="ECO:0000256" key="6">
    <source>
        <dbReference type="SAM" id="MobiDB-lite"/>
    </source>
</evidence>
<keyword evidence="3 7" id="KW-0812">Transmembrane</keyword>
<keyword evidence="5 7" id="KW-0472">Membrane</keyword>
<reference evidence="8 9" key="1">
    <citation type="journal article" date="2015" name="Sci. Rep.">
        <title>Chromosome-level genome map provides insights into diverse defense mechanisms in the medicinal fungus Ganoderma sinense.</title>
        <authorList>
            <person name="Zhu Y."/>
            <person name="Xu J."/>
            <person name="Sun C."/>
            <person name="Zhou S."/>
            <person name="Xu H."/>
            <person name="Nelson D.R."/>
            <person name="Qian J."/>
            <person name="Song J."/>
            <person name="Luo H."/>
            <person name="Xiang L."/>
            <person name="Li Y."/>
            <person name="Xu Z."/>
            <person name="Ji A."/>
            <person name="Wang L."/>
            <person name="Lu S."/>
            <person name="Hayward A."/>
            <person name="Sun W."/>
            <person name="Li X."/>
            <person name="Schwartz D.C."/>
            <person name="Wang Y."/>
            <person name="Chen S."/>
        </authorList>
    </citation>
    <scope>NUCLEOTIDE SEQUENCE [LARGE SCALE GENOMIC DNA]</scope>
    <source>
        <strain evidence="8 9">ZZ0214-1</strain>
    </source>
</reference>
<feature type="transmembrane region" description="Helical" evidence="7">
    <location>
        <begin position="439"/>
        <end position="459"/>
    </location>
</feature>
<gene>
    <name evidence="8" type="ORF">GSI_15650</name>
</gene>
<name>A0A2G8RN75_9APHY</name>
<keyword evidence="9" id="KW-1185">Reference proteome</keyword>
<evidence type="ECO:0000313" key="9">
    <source>
        <dbReference type="Proteomes" id="UP000230002"/>
    </source>
</evidence>
<feature type="transmembrane region" description="Helical" evidence="7">
    <location>
        <begin position="182"/>
        <end position="199"/>
    </location>
</feature>
<evidence type="ECO:0000256" key="3">
    <source>
        <dbReference type="ARBA" id="ARBA00022692"/>
    </source>
</evidence>
<feature type="transmembrane region" description="Helical" evidence="7">
    <location>
        <begin position="96"/>
        <end position="124"/>
    </location>
</feature>
<feature type="compositionally biased region" description="Low complexity" evidence="6">
    <location>
        <begin position="22"/>
        <end position="33"/>
    </location>
</feature>
<feature type="transmembrane region" description="Helical" evidence="7">
    <location>
        <begin position="370"/>
        <end position="395"/>
    </location>
</feature>
<dbReference type="PANTHER" id="PTHR11206">
    <property type="entry name" value="MULTIDRUG RESISTANCE PROTEIN"/>
    <property type="match status" value="1"/>
</dbReference>
<dbReference type="STRING" id="1077348.A0A2G8RN75"/>
<dbReference type="GO" id="GO:0016020">
    <property type="term" value="C:membrane"/>
    <property type="evidence" value="ECO:0007669"/>
    <property type="project" value="UniProtKB-SubCell"/>
</dbReference>
<dbReference type="GO" id="GO:0015297">
    <property type="term" value="F:antiporter activity"/>
    <property type="evidence" value="ECO:0007669"/>
    <property type="project" value="InterPro"/>
</dbReference>
<proteinExistence type="inferred from homology"/>
<feature type="compositionally biased region" description="Polar residues" evidence="6">
    <location>
        <begin position="39"/>
        <end position="48"/>
    </location>
</feature>
<sequence>MPSSNTTERQPLLARTNSQGHSRSTTASSVSTVGDDETLGSTHSPSYPGNSEHQALGALFSSLLVDSIPVILSYVLQNSIQTVSVLVAGRLGPDELSAAAFSLMLAMVLGWCIALGGTTALDTLGSQAFTGGDRLSVSIHLQRCILLLWLLFIPVAVLWAYIEPVLLLLGQEARLSHDVQAFLRVLIVGAPGYIGFESLKKYLQCQGIMRASTYVLAAVAPVNLALNVYLVHHTRLGLLGSPLAISITFWLCFLALALLTSRSQAHRRNGTWAGFQLGLVLDAGSCGCFLRLAIPGILMVGTEWAAFEIVALAAGRLGSLPLAAQSVIMTTDQIMNTIPFGIGVAASARVGNLIGARLPNAAKRASHASALLSVVVGAIVMIVLIATKDIFGYIYSDDDDVVVLVSKVMPLVASFQIADGLAGSCGGVLRGQGRQHLGALFNLIAYYVLALPLGITLAFHPNSRLGLQGLWIGQVVALFIVGLSEYSVVWFGTDWEKEVQRGIERNQAEAKRRQMREHRRSLSGTDTSSP</sequence>
<accession>A0A2G8RN75</accession>
<dbReference type="InterPro" id="IPR002528">
    <property type="entry name" value="MATE_fam"/>
</dbReference>
<feature type="compositionally biased region" description="Polar residues" evidence="6">
    <location>
        <begin position="1"/>
        <end position="21"/>
    </location>
</feature>
<dbReference type="GO" id="GO:1990961">
    <property type="term" value="P:xenobiotic detoxification by transmembrane export across the plasma membrane"/>
    <property type="evidence" value="ECO:0007669"/>
    <property type="project" value="InterPro"/>
</dbReference>
<evidence type="ECO:0000313" key="8">
    <source>
        <dbReference type="EMBL" id="PIL22953.1"/>
    </source>
</evidence>
<feature type="transmembrane region" description="Helical" evidence="7">
    <location>
        <begin position="236"/>
        <end position="259"/>
    </location>
</feature>
<feature type="region of interest" description="Disordered" evidence="6">
    <location>
        <begin position="506"/>
        <end position="530"/>
    </location>
</feature>
<evidence type="ECO:0000256" key="1">
    <source>
        <dbReference type="ARBA" id="ARBA00004141"/>
    </source>
</evidence>
<dbReference type="GO" id="GO:0042910">
    <property type="term" value="F:xenobiotic transmembrane transporter activity"/>
    <property type="evidence" value="ECO:0007669"/>
    <property type="project" value="InterPro"/>
</dbReference>
<dbReference type="AlphaFoldDB" id="A0A2G8RN75"/>
<protein>
    <submittedName>
        <fullName evidence="8">Transporter</fullName>
    </submittedName>
</protein>
<feature type="transmembrane region" description="Helical" evidence="7">
    <location>
        <begin position="55"/>
        <end position="76"/>
    </location>
</feature>
<keyword evidence="4 7" id="KW-1133">Transmembrane helix</keyword>
<dbReference type="EMBL" id="AYKW01000069">
    <property type="protein sequence ID" value="PIL22953.1"/>
    <property type="molecule type" value="Genomic_DNA"/>
</dbReference>
<feature type="transmembrane region" description="Helical" evidence="7">
    <location>
        <begin position="471"/>
        <end position="491"/>
    </location>
</feature>
<comment type="caution">
    <text evidence="8">The sequence shown here is derived from an EMBL/GenBank/DDBJ whole genome shotgun (WGS) entry which is preliminary data.</text>
</comment>
<dbReference type="InterPro" id="IPR045069">
    <property type="entry name" value="MATE_euk"/>
</dbReference>
<comment type="similarity">
    <text evidence="2">Belongs to the multi antimicrobial extrusion (MATE) (TC 2.A.66.1) family.</text>
</comment>
<dbReference type="Pfam" id="PF01554">
    <property type="entry name" value="MatE"/>
    <property type="match status" value="2"/>
</dbReference>
<comment type="subcellular location">
    <subcellularLocation>
        <location evidence="1">Membrane</location>
        <topology evidence="1">Multi-pass membrane protein</topology>
    </subcellularLocation>
</comment>
<evidence type="ECO:0000256" key="7">
    <source>
        <dbReference type="SAM" id="Phobius"/>
    </source>
</evidence>